<dbReference type="PANTHER" id="PTHR43157:SF31">
    <property type="entry name" value="PHOSPHATIDYLINOSITOL-GLYCAN BIOSYNTHESIS CLASS F PROTEIN"/>
    <property type="match status" value="1"/>
</dbReference>
<dbReference type="PANTHER" id="PTHR43157">
    <property type="entry name" value="PHOSPHATIDYLINOSITOL-GLYCAN BIOSYNTHESIS CLASS F PROTEIN-RELATED"/>
    <property type="match status" value="1"/>
</dbReference>
<dbReference type="Gene3D" id="3.40.50.720">
    <property type="entry name" value="NAD(P)-binding Rossmann-like Domain"/>
    <property type="match status" value="1"/>
</dbReference>
<evidence type="ECO:0000256" key="1">
    <source>
        <dbReference type="ARBA" id="ARBA00023002"/>
    </source>
</evidence>
<dbReference type="Pfam" id="PF00106">
    <property type="entry name" value="adh_short"/>
    <property type="match status" value="1"/>
</dbReference>
<gene>
    <name evidence="2" type="ORF">PVAG01_11166</name>
</gene>
<dbReference type="EMBL" id="JBFCZG010000011">
    <property type="protein sequence ID" value="KAL3417166.1"/>
    <property type="molecule type" value="Genomic_DNA"/>
</dbReference>
<dbReference type="InterPro" id="IPR002347">
    <property type="entry name" value="SDR_fam"/>
</dbReference>
<dbReference type="InterPro" id="IPR036291">
    <property type="entry name" value="NAD(P)-bd_dom_sf"/>
</dbReference>
<accession>A0ABR4P1I8</accession>
<protein>
    <submittedName>
        <fullName evidence="2">Retinol dehydrogenase 11</fullName>
    </submittedName>
</protein>
<sequence length="335" mass="37392">MAAVFSFMRSFIYSQLFVKIPYPTTDFSGKTVIVTGANTGLGFEAAKHFVRLNAARVIIAVRNVEKGEAAKQRIEAELPEQKKKVNIQVWQLDLSSYQSVQDFAARVLRDLDRLDVLLENAGIGTNNYVLTEGTESTLTTNVFSTELLALLLLPKLQETASRFNTQPVISIVSSDLHFLLDFPERNQKDIFESLNVKDEARMDERYQVTKLIEIFFVRTLASKINNSTKPKVIVNCMTPGACHSDFFRDDVNFLQSWAITTLKWIFARTTEVGARTLVTAASAGPETHGTYMADSKVAATSKLVTSAEGAELEKRLWDLSLERLERIVPGVSGNI</sequence>
<dbReference type="Proteomes" id="UP001629113">
    <property type="component" value="Unassembled WGS sequence"/>
</dbReference>
<reference evidence="2 3" key="1">
    <citation type="submission" date="2024-06" db="EMBL/GenBank/DDBJ databases">
        <title>Complete genome of Phlyctema vagabunda strain 19-DSS-EL-015.</title>
        <authorList>
            <person name="Fiorenzani C."/>
        </authorList>
    </citation>
    <scope>NUCLEOTIDE SEQUENCE [LARGE SCALE GENOMIC DNA]</scope>
    <source>
        <strain evidence="2 3">19-DSS-EL-015</strain>
    </source>
</reference>
<name>A0ABR4P1I8_9HELO</name>
<evidence type="ECO:0000313" key="3">
    <source>
        <dbReference type="Proteomes" id="UP001629113"/>
    </source>
</evidence>
<keyword evidence="1" id="KW-0560">Oxidoreductase</keyword>
<proteinExistence type="predicted"/>
<organism evidence="2 3">
    <name type="scientific">Phlyctema vagabunda</name>
    <dbReference type="NCBI Taxonomy" id="108571"/>
    <lineage>
        <taxon>Eukaryota</taxon>
        <taxon>Fungi</taxon>
        <taxon>Dikarya</taxon>
        <taxon>Ascomycota</taxon>
        <taxon>Pezizomycotina</taxon>
        <taxon>Leotiomycetes</taxon>
        <taxon>Helotiales</taxon>
        <taxon>Dermateaceae</taxon>
        <taxon>Phlyctema</taxon>
    </lineage>
</organism>
<evidence type="ECO:0000313" key="2">
    <source>
        <dbReference type="EMBL" id="KAL3417166.1"/>
    </source>
</evidence>
<keyword evidence="3" id="KW-1185">Reference proteome</keyword>
<dbReference type="PRINTS" id="PR00081">
    <property type="entry name" value="GDHRDH"/>
</dbReference>
<dbReference type="SUPFAM" id="SSF51735">
    <property type="entry name" value="NAD(P)-binding Rossmann-fold domains"/>
    <property type="match status" value="1"/>
</dbReference>
<comment type="caution">
    <text evidence="2">The sequence shown here is derived from an EMBL/GenBank/DDBJ whole genome shotgun (WGS) entry which is preliminary data.</text>
</comment>